<evidence type="ECO:0000256" key="9">
    <source>
        <dbReference type="PROSITE-ProRule" id="PRU10125"/>
    </source>
</evidence>
<evidence type="ECO:0000256" key="4">
    <source>
        <dbReference type="ARBA" id="ARBA00022605"/>
    </source>
</evidence>
<evidence type="ECO:0000313" key="10">
    <source>
        <dbReference type="EMBL" id="MBL6761155.1"/>
    </source>
</evidence>
<dbReference type="HAMAP" id="MF_00197">
    <property type="entry name" value="DAP_epimerase"/>
    <property type="match status" value="1"/>
</dbReference>
<comment type="pathway">
    <text evidence="1 8">Amino-acid biosynthesis; L-lysine biosynthesis via DAP pathway; DL-2,6-diaminopimelate from LL-2,6-diaminopimelate: step 1/1.</text>
</comment>
<dbReference type="GO" id="GO:0008837">
    <property type="term" value="F:diaminopimelate epimerase activity"/>
    <property type="evidence" value="ECO:0007669"/>
    <property type="project" value="UniProtKB-UniRule"/>
</dbReference>
<dbReference type="EC" id="5.1.1.7" evidence="3 8"/>
<feature type="active site" description="Proton donor" evidence="8">
    <location>
        <position position="80"/>
    </location>
</feature>
<comment type="subcellular location">
    <subcellularLocation>
        <location evidence="8">Cytoplasm</location>
    </subcellularLocation>
</comment>
<sequence>MKQNTTIAFTKMNGLGNDFVIIDARDSSLELTPAAVRALAGRENATTKGCDQLLVIRPSRGAGDVFMQIFNADGSEVEACGNGTRAVAAYLAQNGIGKATLETLAGPLACSSKKSDGVLQVEVAMQLPIIGPPLQLHQDLPPALPVTIGNPHAVIFVETGTAGMAAQYGFQLERHKAFPERANINFASLVDDTTIRLDTWERGVGLTKACGTGACATAVAAVAQGLCTAGPVTIRPPFNLDDNPRDVLVIDYQPDAHLLMRGPVMHDFEAQVEIESGAA</sequence>
<keyword evidence="6 8" id="KW-0413">Isomerase</keyword>
<dbReference type="PROSITE" id="PS01326">
    <property type="entry name" value="DAP_EPIMERASE"/>
    <property type="match status" value="1"/>
</dbReference>
<feature type="binding site" evidence="8">
    <location>
        <begin position="211"/>
        <end position="212"/>
    </location>
    <ligand>
        <name>substrate</name>
    </ligand>
</feature>
<dbReference type="Proteomes" id="UP000785783">
    <property type="component" value="Unassembled WGS sequence"/>
</dbReference>
<evidence type="ECO:0000256" key="7">
    <source>
        <dbReference type="ARBA" id="ARBA00051712"/>
    </source>
</evidence>
<feature type="site" description="Could be important to modulate the pK values of the two catalytic cysteine residues" evidence="8">
    <location>
        <position position="201"/>
    </location>
</feature>
<dbReference type="Pfam" id="PF01678">
    <property type="entry name" value="DAP_epimerase"/>
    <property type="match status" value="2"/>
</dbReference>
<dbReference type="GO" id="GO:0009089">
    <property type="term" value="P:lysine biosynthetic process via diaminopimelate"/>
    <property type="evidence" value="ECO:0007669"/>
    <property type="project" value="UniProtKB-UniRule"/>
</dbReference>
<dbReference type="EMBL" id="JADHOK010000002">
    <property type="protein sequence ID" value="MBL6761155.1"/>
    <property type="molecule type" value="Genomic_DNA"/>
</dbReference>
<dbReference type="AlphaFoldDB" id="A0A937HGH9"/>
<dbReference type="InterPro" id="IPR018510">
    <property type="entry name" value="DAP_epimerase_AS"/>
</dbReference>
<comment type="catalytic activity">
    <reaction evidence="7 8">
        <text>(2S,6S)-2,6-diaminopimelate = meso-2,6-diaminopimelate</text>
        <dbReference type="Rhea" id="RHEA:15393"/>
        <dbReference type="ChEBI" id="CHEBI:57609"/>
        <dbReference type="ChEBI" id="CHEBI:57791"/>
        <dbReference type="EC" id="5.1.1.7"/>
    </reaction>
</comment>
<comment type="caution">
    <text evidence="10">The sequence shown here is derived from an EMBL/GenBank/DDBJ whole genome shotgun (WGS) entry which is preliminary data.</text>
</comment>
<feature type="binding site" evidence="8">
    <location>
        <position position="183"/>
    </location>
    <ligand>
        <name>substrate</name>
    </ligand>
</feature>
<evidence type="ECO:0000256" key="3">
    <source>
        <dbReference type="ARBA" id="ARBA00013080"/>
    </source>
</evidence>
<evidence type="ECO:0000256" key="6">
    <source>
        <dbReference type="ARBA" id="ARBA00023235"/>
    </source>
</evidence>
<feature type="site" description="Could be important to modulate the pK values of the two catalytic cysteine residues" evidence="8">
    <location>
        <position position="152"/>
    </location>
</feature>
<evidence type="ECO:0000256" key="2">
    <source>
        <dbReference type="ARBA" id="ARBA00010219"/>
    </source>
</evidence>
<proteinExistence type="inferred from homology"/>
<comment type="similarity">
    <text evidence="2 8">Belongs to the diaminopimelate epimerase family.</text>
</comment>
<comment type="subunit">
    <text evidence="8">Homodimer.</text>
</comment>
<keyword evidence="4 8" id="KW-0028">Amino-acid biosynthesis</keyword>
<feature type="active site" evidence="9">
    <location>
        <position position="80"/>
    </location>
</feature>
<reference evidence="10" key="1">
    <citation type="submission" date="2020-10" db="EMBL/GenBank/DDBJ databases">
        <title>Microbiome of the Black Sea water column analyzed by genome centric metagenomics.</title>
        <authorList>
            <person name="Cabello-Yeves P.J."/>
            <person name="Callieri C."/>
            <person name="Picazo A."/>
            <person name="Mehrshad M."/>
            <person name="Haro-Moreno J.M."/>
            <person name="Roda-Garcia J."/>
            <person name="Dzembekova N."/>
            <person name="Slabakova V."/>
            <person name="Slabakova N."/>
            <person name="Moncheva S."/>
            <person name="Rodriguez-Valera F."/>
        </authorList>
    </citation>
    <scope>NUCLEOTIDE SEQUENCE</scope>
    <source>
        <strain evidence="10">BS307-5m-G5</strain>
    </source>
</reference>
<accession>A0A937HGH9</accession>
<organism evidence="10 11">
    <name type="scientific">PS1 clade bacterium</name>
    <dbReference type="NCBI Taxonomy" id="2175152"/>
    <lineage>
        <taxon>Bacteria</taxon>
        <taxon>Pseudomonadati</taxon>
        <taxon>Pseudomonadota</taxon>
        <taxon>Alphaproteobacteria</taxon>
        <taxon>PS1 clade</taxon>
    </lineage>
</organism>
<keyword evidence="8" id="KW-0963">Cytoplasm</keyword>
<keyword evidence="5 8" id="KW-0457">Lysine biosynthesis</keyword>
<feature type="binding site" evidence="8">
    <location>
        <position position="150"/>
    </location>
    <ligand>
        <name>substrate</name>
    </ligand>
</feature>
<name>A0A937HGH9_9PROT</name>
<evidence type="ECO:0000256" key="1">
    <source>
        <dbReference type="ARBA" id="ARBA00005196"/>
    </source>
</evidence>
<feature type="binding site" evidence="8">
    <location>
        <begin position="81"/>
        <end position="82"/>
    </location>
    <ligand>
        <name>substrate</name>
    </ligand>
</feature>
<comment type="function">
    <text evidence="8">Catalyzes the stereoinversion of LL-2,6-diaminopimelate (L,L-DAP) to meso-diaminopimelate (meso-DAP), a precursor of L-lysine and an essential component of the bacterial peptidoglycan.</text>
</comment>
<gene>
    <name evidence="8 10" type="primary">dapF</name>
    <name evidence="10" type="ORF">ISQ19_00485</name>
</gene>
<feature type="binding site" evidence="8">
    <location>
        <position position="52"/>
    </location>
    <ligand>
        <name>substrate</name>
    </ligand>
</feature>
<dbReference type="GO" id="GO:0005829">
    <property type="term" value="C:cytosol"/>
    <property type="evidence" value="ECO:0007669"/>
    <property type="project" value="TreeGrafter"/>
</dbReference>
<feature type="binding site" evidence="8">
    <location>
        <position position="71"/>
    </location>
    <ligand>
        <name>substrate</name>
    </ligand>
</feature>
<feature type="binding site" evidence="8">
    <location>
        <begin position="201"/>
        <end position="202"/>
    </location>
    <ligand>
        <name>substrate</name>
    </ligand>
</feature>
<protein>
    <recommendedName>
        <fullName evidence="3 8">Diaminopimelate epimerase</fullName>
        <shortName evidence="8">DAP epimerase</shortName>
        <ecNumber evidence="3 8">5.1.1.7</ecNumber>
    </recommendedName>
    <alternativeName>
        <fullName evidence="8">PLP-independent amino acid racemase</fullName>
    </alternativeName>
</protein>
<evidence type="ECO:0000256" key="8">
    <source>
        <dbReference type="HAMAP-Rule" id="MF_00197"/>
    </source>
</evidence>
<feature type="active site" description="Proton acceptor" evidence="8">
    <location>
        <position position="210"/>
    </location>
</feature>
<evidence type="ECO:0000313" key="11">
    <source>
        <dbReference type="Proteomes" id="UP000785783"/>
    </source>
</evidence>
<feature type="binding site" evidence="8">
    <location>
        <position position="17"/>
    </location>
    <ligand>
        <name>substrate</name>
    </ligand>
</feature>
<dbReference type="PANTHER" id="PTHR31689:SF0">
    <property type="entry name" value="DIAMINOPIMELATE EPIMERASE"/>
    <property type="match status" value="1"/>
</dbReference>
<dbReference type="SUPFAM" id="SSF54506">
    <property type="entry name" value="Diaminopimelate epimerase-like"/>
    <property type="match status" value="2"/>
</dbReference>
<dbReference type="NCBIfam" id="TIGR00652">
    <property type="entry name" value="DapF"/>
    <property type="match status" value="1"/>
</dbReference>
<evidence type="ECO:0000256" key="5">
    <source>
        <dbReference type="ARBA" id="ARBA00023154"/>
    </source>
</evidence>
<dbReference type="PANTHER" id="PTHR31689">
    <property type="entry name" value="DIAMINOPIMELATE EPIMERASE, CHLOROPLASTIC"/>
    <property type="match status" value="1"/>
</dbReference>
<dbReference type="Gene3D" id="3.10.310.10">
    <property type="entry name" value="Diaminopimelate Epimerase, Chain A, domain 1"/>
    <property type="match status" value="2"/>
</dbReference>
<dbReference type="InterPro" id="IPR001653">
    <property type="entry name" value="DAP_epimerase_DapF"/>
</dbReference>